<accession>X7F611</accession>
<reference evidence="1 2" key="1">
    <citation type="submission" date="2014-01" db="EMBL/GenBank/DDBJ databases">
        <title>Roseivivax isoporae LMG 25204 Genome Sequencing.</title>
        <authorList>
            <person name="Lai Q."/>
            <person name="Li G."/>
            <person name="Shao Z."/>
        </authorList>
    </citation>
    <scope>NUCLEOTIDE SEQUENCE [LARGE SCALE GENOMIC DNA]</scope>
    <source>
        <strain evidence="1 2">LMG 25204</strain>
    </source>
</reference>
<dbReference type="Gene3D" id="3.30.2000.30">
    <property type="match status" value="1"/>
</dbReference>
<evidence type="ECO:0000313" key="1">
    <source>
        <dbReference type="EMBL" id="ETX28245.1"/>
    </source>
</evidence>
<organism evidence="1 2">
    <name type="scientific">Roseivivax isoporae LMG 25204</name>
    <dbReference type="NCBI Taxonomy" id="1449351"/>
    <lineage>
        <taxon>Bacteria</taxon>
        <taxon>Pseudomonadati</taxon>
        <taxon>Pseudomonadota</taxon>
        <taxon>Alphaproteobacteria</taxon>
        <taxon>Rhodobacterales</taxon>
        <taxon>Roseobacteraceae</taxon>
        <taxon>Roseivivax</taxon>
    </lineage>
</organism>
<dbReference type="eggNOG" id="ENOG5032U2V">
    <property type="taxonomic scope" value="Bacteria"/>
</dbReference>
<dbReference type="AlphaFoldDB" id="X7F611"/>
<dbReference type="STRING" id="1449351.RISW2_09030"/>
<dbReference type="EMBL" id="JAME01000021">
    <property type="protein sequence ID" value="ETX28245.1"/>
    <property type="molecule type" value="Genomic_DNA"/>
</dbReference>
<evidence type="ECO:0000313" key="2">
    <source>
        <dbReference type="Proteomes" id="UP000023430"/>
    </source>
</evidence>
<dbReference type="RefSeq" id="WP_043772296.1">
    <property type="nucleotide sequence ID" value="NZ_JAME01000021.1"/>
</dbReference>
<gene>
    <name evidence="1" type="ORF">RISW2_09030</name>
</gene>
<dbReference type="OrthoDB" id="7644395at2"/>
<proteinExistence type="predicted"/>
<name>X7F611_9RHOB</name>
<protein>
    <submittedName>
        <fullName evidence="1">Gene transfer agent protein</fullName>
    </submittedName>
</protein>
<dbReference type="InterPro" id="IPR053745">
    <property type="entry name" value="Viral_Tail_Comp_sf"/>
</dbReference>
<dbReference type="Proteomes" id="UP000023430">
    <property type="component" value="Unassembled WGS sequence"/>
</dbReference>
<dbReference type="Pfam" id="PF11367">
    <property type="entry name" value="Tail_completion_gp17"/>
    <property type="match status" value="1"/>
</dbReference>
<keyword evidence="2" id="KW-1185">Reference proteome</keyword>
<dbReference type="InterPro" id="IPR021508">
    <property type="entry name" value="Gp17-like"/>
</dbReference>
<comment type="caution">
    <text evidence="1">The sequence shown here is derived from an EMBL/GenBank/DDBJ whole genome shotgun (WGS) entry which is preliminary data.</text>
</comment>
<sequence>MSYGVSGALQAAIYRRLNEDGTVAATVGAHVYDAVPAGPLPGLFIALGAERVRDASDQSGAGAWHDFEVSIVTDGAGFQAAKRAAAAASDALCAADLALTRGRLVSLRFLRAKAARDRDGRRRIDMTFRARVEDDPYAGSPQTTE</sequence>